<evidence type="ECO:0000313" key="1">
    <source>
        <dbReference type="EMBL" id="MCM2535209.1"/>
    </source>
</evidence>
<evidence type="ECO:0000313" key="2">
    <source>
        <dbReference type="Proteomes" id="UP001523262"/>
    </source>
</evidence>
<dbReference type="EMBL" id="JAMQCR010000002">
    <property type="protein sequence ID" value="MCM2535209.1"/>
    <property type="molecule type" value="Genomic_DNA"/>
</dbReference>
<gene>
    <name evidence="1" type="ORF">NDK43_26215</name>
</gene>
<comment type="caution">
    <text evidence="1">The sequence shown here is derived from an EMBL/GenBank/DDBJ whole genome shotgun (WGS) entry which is preliminary data.</text>
</comment>
<dbReference type="Proteomes" id="UP001523262">
    <property type="component" value="Unassembled WGS sequence"/>
</dbReference>
<reference evidence="1 2" key="1">
    <citation type="submission" date="2022-06" db="EMBL/GenBank/DDBJ databases">
        <authorList>
            <person name="Jeon C.O."/>
        </authorList>
    </citation>
    <scope>NUCLEOTIDE SEQUENCE [LARGE SCALE GENOMIC DNA]</scope>
    <source>
        <strain evidence="1 2">KCTC 13943</strain>
    </source>
</reference>
<organism evidence="1 2">
    <name type="scientific">Neobacillus pocheonensis</name>
    <dbReference type="NCBI Taxonomy" id="363869"/>
    <lineage>
        <taxon>Bacteria</taxon>
        <taxon>Bacillati</taxon>
        <taxon>Bacillota</taxon>
        <taxon>Bacilli</taxon>
        <taxon>Bacillales</taxon>
        <taxon>Bacillaceae</taxon>
        <taxon>Neobacillus</taxon>
    </lineage>
</organism>
<keyword evidence="2" id="KW-1185">Reference proteome</keyword>
<sequence>MKFYLDDEESSDFPSVLDYLYKERNPFKFPNLMDDIKKQFNPKFNFQRALFEHLTEKQTVDKRTHCVSCYCKLEDDEVYEFEYENYCIRCYENLDSLDEED</sequence>
<proteinExistence type="predicted"/>
<accession>A0ABT0WI87</accession>
<name>A0ABT0WI87_9BACI</name>
<protein>
    <submittedName>
        <fullName evidence="1">Uncharacterized protein</fullName>
    </submittedName>
</protein>